<feature type="signal peptide" evidence="2">
    <location>
        <begin position="1"/>
        <end position="21"/>
    </location>
</feature>
<feature type="compositionally biased region" description="Basic and acidic residues" evidence="1">
    <location>
        <begin position="53"/>
        <end position="68"/>
    </location>
</feature>
<evidence type="ECO:0000256" key="2">
    <source>
        <dbReference type="SAM" id="SignalP"/>
    </source>
</evidence>
<proteinExistence type="predicted"/>
<organism evidence="3 4">
    <name type="scientific">Spirosoma montaniterrae</name>
    <dbReference type="NCBI Taxonomy" id="1178516"/>
    <lineage>
        <taxon>Bacteria</taxon>
        <taxon>Pseudomonadati</taxon>
        <taxon>Bacteroidota</taxon>
        <taxon>Cytophagia</taxon>
        <taxon>Cytophagales</taxon>
        <taxon>Cytophagaceae</taxon>
        <taxon>Spirosoma</taxon>
    </lineage>
</organism>
<sequence>MNTKTIAAVAIALFLSVGAYAQNPTPSSKPHLTPEQRAARKADRKAKLAQMSPEERKAFKQTHREQRQARLNAMTPEQRDRVMRRKEARRAAKGKA</sequence>
<dbReference type="Proteomes" id="UP000187941">
    <property type="component" value="Chromosome"/>
</dbReference>
<keyword evidence="2" id="KW-0732">Signal</keyword>
<feature type="region of interest" description="Disordered" evidence="1">
    <location>
        <begin position="21"/>
        <end position="96"/>
    </location>
</feature>
<evidence type="ECO:0000313" key="4">
    <source>
        <dbReference type="Proteomes" id="UP000187941"/>
    </source>
</evidence>
<dbReference type="AlphaFoldDB" id="A0A1P9X2W1"/>
<gene>
    <name evidence="3" type="ORF">AWR27_23145</name>
</gene>
<evidence type="ECO:0000313" key="3">
    <source>
        <dbReference type="EMBL" id="AQG81935.1"/>
    </source>
</evidence>
<reference evidence="3 4" key="1">
    <citation type="submission" date="2016-01" db="EMBL/GenBank/DDBJ databases">
        <authorList>
            <person name="Oliw E.H."/>
        </authorList>
    </citation>
    <scope>NUCLEOTIDE SEQUENCE [LARGE SCALE GENOMIC DNA]</scope>
    <source>
        <strain evidence="3 4">DY10</strain>
    </source>
</reference>
<dbReference type="STRING" id="1178516.AWR27_23145"/>
<feature type="compositionally biased region" description="Basic residues" evidence="1">
    <location>
        <begin position="82"/>
        <end position="96"/>
    </location>
</feature>
<dbReference type="RefSeq" id="WP_077133413.1">
    <property type="nucleotide sequence ID" value="NZ_CP014263.1"/>
</dbReference>
<dbReference type="OrthoDB" id="9887887at2"/>
<keyword evidence="4" id="KW-1185">Reference proteome</keyword>
<feature type="compositionally biased region" description="Basic and acidic residues" evidence="1">
    <location>
        <begin position="32"/>
        <end position="41"/>
    </location>
</feature>
<dbReference type="EMBL" id="CP014263">
    <property type="protein sequence ID" value="AQG81935.1"/>
    <property type="molecule type" value="Genomic_DNA"/>
</dbReference>
<feature type="chain" id="PRO_5011981143" description="DUF4890 domain-containing protein" evidence="2">
    <location>
        <begin position="22"/>
        <end position="96"/>
    </location>
</feature>
<accession>A0A1P9X2W1</accession>
<dbReference type="KEGG" id="smon:AWR27_23145"/>
<evidence type="ECO:0000256" key="1">
    <source>
        <dbReference type="SAM" id="MobiDB-lite"/>
    </source>
</evidence>
<evidence type="ECO:0008006" key="5">
    <source>
        <dbReference type="Google" id="ProtNLM"/>
    </source>
</evidence>
<protein>
    <recommendedName>
        <fullName evidence="5">DUF4890 domain-containing protein</fullName>
    </recommendedName>
</protein>
<name>A0A1P9X2W1_9BACT</name>